<name>A0ABT1AIB7_9RALS</name>
<dbReference type="PANTHER" id="PTHR34501:SF9">
    <property type="entry name" value="MAJOR OUTER MEMBRANE PROTEIN P.IA"/>
    <property type="match status" value="1"/>
</dbReference>
<evidence type="ECO:0000256" key="2">
    <source>
        <dbReference type="ARBA" id="ARBA00011233"/>
    </source>
</evidence>
<evidence type="ECO:0000256" key="8">
    <source>
        <dbReference type="ARBA" id="ARBA00023114"/>
    </source>
</evidence>
<dbReference type="PANTHER" id="PTHR34501">
    <property type="entry name" value="PROTEIN YDDL-RELATED"/>
    <property type="match status" value="1"/>
</dbReference>
<dbReference type="InterPro" id="IPR002299">
    <property type="entry name" value="Porin_Neis"/>
</dbReference>
<evidence type="ECO:0000256" key="3">
    <source>
        <dbReference type="ARBA" id="ARBA00022448"/>
    </source>
</evidence>
<dbReference type="Proteomes" id="UP001162811">
    <property type="component" value="Unassembled WGS sequence"/>
</dbReference>
<evidence type="ECO:0000256" key="9">
    <source>
        <dbReference type="ARBA" id="ARBA00023136"/>
    </source>
</evidence>
<reference evidence="13" key="1">
    <citation type="submission" date="2022-06" db="EMBL/GenBank/DDBJ databases">
        <authorList>
            <person name="Lu C.-H."/>
        </authorList>
    </citation>
    <scope>NUCLEOTIDE SEQUENCE</scope>
    <source>
        <strain evidence="13">21MJYT02-11</strain>
    </source>
</reference>
<keyword evidence="6 11" id="KW-0732">Signal</keyword>
<proteinExistence type="predicted"/>
<dbReference type="InterPro" id="IPR050298">
    <property type="entry name" value="Gram-neg_bact_OMP"/>
</dbReference>
<keyword evidence="5" id="KW-0812">Transmembrane</keyword>
<keyword evidence="9" id="KW-0472">Membrane</keyword>
<evidence type="ECO:0000313" key="13">
    <source>
        <dbReference type="EMBL" id="MCO5397847.1"/>
    </source>
</evidence>
<dbReference type="Pfam" id="PF13609">
    <property type="entry name" value="Porin_4"/>
    <property type="match status" value="1"/>
</dbReference>
<dbReference type="RefSeq" id="WP_252678137.1">
    <property type="nucleotide sequence ID" value="NZ_JAMXHT010000002.1"/>
</dbReference>
<keyword evidence="3" id="KW-0813">Transport</keyword>
<evidence type="ECO:0000256" key="5">
    <source>
        <dbReference type="ARBA" id="ARBA00022692"/>
    </source>
</evidence>
<keyword evidence="10" id="KW-0998">Cell outer membrane</keyword>
<feature type="signal peptide" evidence="11">
    <location>
        <begin position="1"/>
        <end position="20"/>
    </location>
</feature>
<evidence type="ECO:0000256" key="11">
    <source>
        <dbReference type="SAM" id="SignalP"/>
    </source>
</evidence>
<evidence type="ECO:0000256" key="4">
    <source>
        <dbReference type="ARBA" id="ARBA00022452"/>
    </source>
</evidence>
<comment type="subunit">
    <text evidence="2">Homotrimer.</text>
</comment>
<gene>
    <name evidence="13" type="ORF">NG900_06475</name>
</gene>
<evidence type="ECO:0000313" key="14">
    <source>
        <dbReference type="Proteomes" id="UP001162811"/>
    </source>
</evidence>
<keyword evidence="7" id="KW-0406">Ion transport</keyword>
<organism evidence="13 14">
    <name type="scientific">Ralstonia soli</name>
    <dbReference type="NCBI Taxonomy" id="2953896"/>
    <lineage>
        <taxon>Bacteria</taxon>
        <taxon>Pseudomonadati</taxon>
        <taxon>Pseudomonadota</taxon>
        <taxon>Betaproteobacteria</taxon>
        <taxon>Burkholderiales</taxon>
        <taxon>Burkholderiaceae</taxon>
        <taxon>Ralstonia</taxon>
    </lineage>
</organism>
<reference evidence="13" key="2">
    <citation type="journal article" date="2023" name="Front. Microbiol.">
        <title>Ralstonia chuxiongensis sp. nov., Ralstonia mojiangensis sp. nov., and Ralstonia soli sp. nov., isolated from tobacco fields, are three novel species in the family Burkholderiaceae.</title>
        <authorList>
            <person name="Lu C.H."/>
            <person name="Zhang Y.Y."/>
            <person name="Jiang N."/>
            <person name="Chen W."/>
            <person name="Shao X."/>
            <person name="Zhao Z.M."/>
            <person name="Lu W.L."/>
            <person name="Hu X."/>
            <person name="Xi Y.X."/>
            <person name="Zou S.Y."/>
            <person name="Wei Q.J."/>
            <person name="Lin Z.L."/>
            <person name="Gong L."/>
            <person name="Gai X.T."/>
            <person name="Zhang L.Q."/>
            <person name="Li J.Y."/>
            <person name="Jin Y."/>
            <person name="Xia Z.Y."/>
        </authorList>
    </citation>
    <scope>NUCLEOTIDE SEQUENCE</scope>
    <source>
        <strain evidence="13">21MJYT02-11</strain>
    </source>
</reference>
<accession>A0ABT1AIB7</accession>
<evidence type="ECO:0000259" key="12">
    <source>
        <dbReference type="Pfam" id="PF13609"/>
    </source>
</evidence>
<evidence type="ECO:0000256" key="6">
    <source>
        <dbReference type="ARBA" id="ARBA00022729"/>
    </source>
</evidence>
<keyword evidence="14" id="KW-1185">Reference proteome</keyword>
<evidence type="ECO:0000256" key="10">
    <source>
        <dbReference type="ARBA" id="ARBA00023237"/>
    </source>
</evidence>
<comment type="subcellular location">
    <subcellularLocation>
        <location evidence="1">Cell outer membrane</location>
        <topology evidence="1">Multi-pass membrane protein</topology>
    </subcellularLocation>
</comment>
<feature type="chain" id="PRO_5046388294" evidence="11">
    <location>
        <begin position="21"/>
        <end position="388"/>
    </location>
</feature>
<dbReference type="SUPFAM" id="SSF56935">
    <property type="entry name" value="Porins"/>
    <property type="match status" value="1"/>
</dbReference>
<comment type="caution">
    <text evidence="13">The sequence shown here is derived from an EMBL/GenBank/DDBJ whole genome shotgun (WGS) entry which is preliminary data.</text>
</comment>
<keyword evidence="8" id="KW-0626">Porin</keyword>
<dbReference type="InterPro" id="IPR023614">
    <property type="entry name" value="Porin_dom_sf"/>
</dbReference>
<evidence type="ECO:0000256" key="7">
    <source>
        <dbReference type="ARBA" id="ARBA00023065"/>
    </source>
</evidence>
<keyword evidence="4" id="KW-1134">Transmembrane beta strand</keyword>
<protein>
    <submittedName>
        <fullName evidence="13">Porin</fullName>
    </submittedName>
</protein>
<evidence type="ECO:0000256" key="1">
    <source>
        <dbReference type="ARBA" id="ARBA00004571"/>
    </source>
</evidence>
<sequence length="388" mass="40607">MKLTNIAAASVLACTGSAYAQSGVTLYGVMDINVEYTNHVGAIPSAANGFNAGPSNHIVRMGSGGGLGGSRWGIRGTEDLGNGLKTIFVLESGFSADAGQSQQGGRLFGRQAFVGLQSSSYGQLTFGRQYTSIFEGLANFSPLSYATLYAPTVLLDGGNYREDNTVKYMGQFGPLTAWAHWSFGVGTTVPQASASAVTFGGNGEVPGQTRRDSAYGVAAMYVAGPFAATLGYDQWNPSIGASSGTVKKAAVAASYTVGAVKVMGGYRWAQSKTPADVVMVRDDLYWVGANYQVTPAVGLSLEYSYDKVKNLFGDTGAPNPWQIALISTYSLSKRTDLYLSAAYSRNAGLTLDSAATGYLTSLALGSSYALPNSTNSMMGVAVGMRHKF</sequence>
<dbReference type="PRINTS" id="PR00184">
    <property type="entry name" value="NEISSPPORIN"/>
</dbReference>
<dbReference type="CDD" id="cd00342">
    <property type="entry name" value="gram_neg_porins"/>
    <property type="match status" value="1"/>
</dbReference>
<dbReference type="EMBL" id="JAMXHT010000002">
    <property type="protein sequence ID" value="MCO5397847.1"/>
    <property type="molecule type" value="Genomic_DNA"/>
</dbReference>
<feature type="domain" description="Porin" evidence="12">
    <location>
        <begin position="7"/>
        <end position="347"/>
    </location>
</feature>
<dbReference type="Gene3D" id="2.40.160.10">
    <property type="entry name" value="Porin"/>
    <property type="match status" value="1"/>
</dbReference>
<dbReference type="InterPro" id="IPR033900">
    <property type="entry name" value="Gram_neg_porin_domain"/>
</dbReference>